<organism evidence="5 6">
    <name type="scientific">Bilifractor porci</name>
    <dbReference type="NCBI Taxonomy" id="2606636"/>
    <lineage>
        <taxon>Bacteria</taxon>
        <taxon>Bacillati</taxon>
        <taxon>Bacillota</taxon>
        <taxon>Clostridia</taxon>
        <taxon>Lachnospirales</taxon>
        <taxon>Lachnospiraceae</taxon>
        <taxon>Bilifractor</taxon>
    </lineage>
</organism>
<dbReference type="Proteomes" id="UP000466864">
    <property type="component" value="Unassembled WGS sequence"/>
</dbReference>
<feature type="signal peptide" evidence="3">
    <location>
        <begin position="1"/>
        <end position="21"/>
    </location>
</feature>
<dbReference type="Gene3D" id="3.40.50.1980">
    <property type="entry name" value="Nitrogenase molybdenum iron protein domain"/>
    <property type="match status" value="2"/>
</dbReference>
<dbReference type="GO" id="GO:0071281">
    <property type="term" value="P:cellular response to iron ion"/>
    <property type="evidence" value="ECO:0007669"/>
    <property type="project" value="TreeGrafter"/>
</dbReference>
<feature type="domain" description="Fe/B12 periplasmic-binding" evidence="4">
    <location>
        <begin position="102"/>
        <end position="373"/>
    </location>
</feature>
<comment type="similarity">
    <text evidence="1">Belongs to the bacterial solute-binding protein 8 family.</text>
</comment>
<evidence type="ECO:0000259" key="4">
    <source>
        <dbReference type="PROSITE" id="PS50983"/>
    </source>
</evidence>
<accession>A0A7X2TP40</accession>
<protein>
    <submittedName>
        <fullName evidence="5">ABC transporter substrate-binding protein</fullName>
    </submittedName>
</protein>
<feature type="region of interest" description="Disordered" evidence="2">
    <location>
        <begin position="31"/>
        <end position="92"/>
    </location>
</feature>
<evidence type="ECO:0000313" key="5">
    <source>
        <dbReference type="EMBL" id="MST82912.1"/>
    </source>
</evidence>
<evidence type="ECO:0000313" key="6">
    <source>
        <dbReference type="Proteomes" id="UP000466864"/>
    </source>
</evidence>
<sequence>MKKSKLLTLILSTAMAFSALAGCGASEKTDSASAAVSAAASESSASDAGAGTSLQTESAAGSQASSGNQEVSSASVKTEDEETRTVTDATGRQVEVPVHPQRIAVAAMVLPNMVYALQGTADNIVSMPPAAYSGWEMSTLKYLAPELENVDTTMVNDDFSVNVEALAAADVDLVLNWDTQTDQAEQLEAVGIPCFLVTSATDMDSLKSLVTMLGDALNCQDKAKQATDWYDETMSYFDSKADQVSALTDDQKPRVLHFQNVNQMTCYTKGINPSITDLEGGQNFTLPEEVTEVTMERILAFDPEIIFISNFDNVTPQDFYENKLEGQDWSQVSAVKNHKVYKVPCGLYRWAPPNAFEKPLYMYWTAQIVQPEIFNDYNIGDTIRSFYADFYGYDLSDEELSALLREEMNS</sequence>
<name>A0A7X2TP40_9FIRM</name>
<dbReference type="AlphaFoldDB" id="A0A7X2TP40"/>
<dbReference type="InterPro" id="IPR002491">
    <property type="entry name" value="ABC_transptr_periplasmic_BD"/>
</dbReference>
<dbReference type="PROSITE" id="PS50983">
    <property type="entry name" value="FE_B12_PBP"/>
    <property type="match status" value="1"/>
</dbReference>
<feature type="compositionally biased region" description="Low complexity" evidence="2">
    <location>
        <begin position="31"/>
        <end position="67"/>
    </location>
</feature>
<dbReference type="Gene3D" id="1.20.58.2180">
    <property type="match status" value="1"/>
</dbReference>
<dbReference type="PANTHER" id="PTHR30535">
    <property type="entry name" value="VITAMIN B12-BINDING PROTEIN"/>
    <property type="match status" value="1"/>
</dbReference>
<comment type="caution">
    <text evidence="5">The sequence shown here is derived from an EMBL/GenBank/DDBJ whole genome shotgun (WGS) entry which is preliminary data.</text>
</comment>
<reference evidence="5 6" key="1">
    <citation type="submission" date="2019-08" db="EMBL/GenBank/DDBJ databases">
        <title>In-depth cultivation of the pig gut microbiome towards novel bacterial diversity and tailored functional studies.</title>
        <authorList>
            <person name="Wylensek D."/>
            <person name="Hitch T.C.A."/>
            <person name="Clavel T."/>
        </authorList>
    </citation>
    <scope>NUCLEOTIDE SEQUENCE [LARGE SCALE GENOMIC DNA]</scope>
    <source>
        <strain evidence="5 6">Oil+RF-744-WCA-WT-13</strain>
    </source>
</reference>
<proteinExistence type="inferred from homology"/>
<dbReference type="EMBL" id="VUMV01000010">
    <property type="protein sequence ID" value="MST82912.1"/>
    <property type="molecule type" value="Genomic_DNA"/>
</dbReference>
<dbReference type="SUPFAM" id="SSF53807">
    <property type="entry name" value="Helical backbone' metal receptor"/>
    <property type="match status" value="1"/>
</dbReference>
<dbReference type="InterPro" id="IPR050902">
    <property type="entry name" value="ABC_Transporter_SBP"/>
</dbReference>
<keyword evidence="6" id="KW-1185">Reference proteome</keyword>
<evidence type="ECO:0000256" key="2">
    <source>
        <dbReference type="SAM" id="MobiDB-lite"/>
    </source>
</evidence>
<dbReference type="PANTHER" id="PTHR30535:SF34">
    <property type="entry name" value="MOLYBDATE-BINDING PROTEIN MOLA"/>
    <property type="match status" value="1"/>
</dbReference>
<evidence type="ECO:0000256" key="3">
    <source>
        <dbReference type="SAM" id="SignalP"/>
    </source>
</evidence>
<keyword evidence="3" id="KW-0732">Signal</keyword>
<dbReference type="Pfam" id="PF01497">
    <property type="entry name" value="Peripla_BP_2"/>
    <property type="match status" value="1"/>
</dbReference>
<gene>
    <name evidence="5" type="ORF">FYJ60_11430</name>
</gene>
<evidence type="ECO:0000256" key="1">
    <source>
        <dbReference type="ARBA" id="ARBA00008814"/>
    </source>
</evidence>
<dbReference type="PROSITE" id="PS51257">
    <property type="entry name" value="PROKAR_LIPOPROTEIN"/>
    <property type="match status" value="1"/>
</dbReference>
<feature type="chain" id="PRO_5038810317" evidence="3">
    <location>
        <begin position="22"/>
        <end position="410"/>
    </location>
</feature>